<keyword evidence="1" id="KW-0418">Kinase</keyword>
<protein>
    <submittedName>
        <fullName evidence="1">NAD+ kinase</fullName>
    </submittedName>
</protein>
<dbReference type="RefSeq" id="WP_074877374.1">
    <property type="nucleotide sequence ID" value="NZ_FOXI01000004.1"/>
</dbReference>
<dbReference type="InterPro" id="IPR017438">
    <property type="entry name" value="ATP-NAD_kinase_N"/>
</dbReference>
<reference evidence="2" key="1">
    <citation type="submission" date="2016-10" db="EMBL/GenBank/DDBJ databases">
        <authorList>
            <person name="Varghese N."/>
            <person name="Submissions S."/>
        </authorList>
    </citation>
    <scope>NUCLEOTIDE SEQUENCE [LARGE SCALE GENOMIC DNA]</scope>
    <source>
        <strain evidence="2">CGMCC 1.10329</strain>
    </source>
</reference>
<dbReference type="GO" id="GO:0019674">
    <property type="term" value="P:NAD+ metabolic process"/>
    <property type="evidence" value="ECO:0007669"/>
    <property type="project" value="InterPro"/>
</dbReference>
<dbReference type="OrthoDB" id="170401at2157"/>
<organism evidence="1 2">
    <name type="scientific">Halolamina pelagica</name>
    <dbReference type="NCBI Taxonomy" id="699431"/>
    <lineage>
        <taxon>Archaea</taxon>
        <taxon>Methanobacteriati</taxon>
        <taxon>Methanobacteriota</taxon>
        <taxon>Stenosarchaea group</taxon>
        <taxon>Halobacteria</taxon>
        <taxon>Halobacteriales</taxon>
        <taxon>Haloferacaceae</taxon>
    </lineage>
</organism>
<accession>A0A1I5R791</accession>
<dbReference type="Pfam" id="PF20143">
    <property type="entry name" value="NAD_kinase_C"/>
    <property type="match status" value="1"/>
</dbReference>
<dbReference type="InterPro" id="IPR017437">
    <property type="entry name" value="ATP-NAD_kinase_PpnK-typ_C"/>
</dbReference>
<dbReference type="AlphaFoldDB" id="A0A1I5R791"/>
<dbReference type="Proteomes" id="UP000183769">
    <property type="component" value="Unassembled WGS sequence"/>
</dbReference>
<proteinExistence type="predicted"/>
<dbReference type="GO" id="GO:0003951">
    <property type="term" value="F:NAD+ kinase activity"/>
    <property type="evidence" value="ECO:0007669"/>
    <property type="project" value="InterPro"/>
</dbReference>
<dbReference type="EMBL" id="FOXI01000004">
    <property type="protein sequence ID" value="SFP54389.1"/>
    <property type="molecule type" value="Genomic_DNA"/>
</dbReference>
<gene>
    <name evidence="1" type="ORF">SAMN05216277_104274</name>
</gene>
<name>A0A1I5R791_9EURY</name>
<dbReference type="InterPro" id="IPR016064">
    <property type="entry name" value="NAD/diacylglycerol_kinase_sf"/>
</dbReference>
<keyword evidence="1" id="KW-0808">Transferase</keyword>
<evidence type="ECO:0000313" key="1">
    <source>
        <dbReference type="EMBL" id="SFP54389.1"/>
    </source>
</evidence>
<keyword evidence="2" id="KW-1185">Reference proteome</keyword>
<sequence length="236" mass="24325">MTQSTPISRIRLQGGPVGADLSPLETADDAEVVVAVGPDAVVDAAHTPNETPILAVDVGDDRQGTTREGLEAAAGALAEGAYRGVTHPVLGVDVDGERVGRAVLDVTLMTSEPARISEYALAAEGERLFDARADGVVVSAPLGSAGYGRAAGGPIVAPGGGLSVVPVSPFSTRANQWVVPGPLSLQVERDEGAVSLFLDGEERRQVHPAEPVEISVVDEFTCLRPLVSGSPELEKH</sequence>
<dbReference type="Gene3D" id="3.40.50.10330">
    <property type="entry name" value="Probable inorganic polyphosphate/atp-NAD kinase, domain 1"/>
    <property type="match status" value="1"/>
</dbReference>
<dbReference type="Gene3D" id="2.60.200.30">
    <property type="entry name" value="Probable inorganic polyphosphate/atp-NAD kinase, domain 2"/>
    <property type="match status" value="1"/>
</dbReference>
<dbReference type="SUPFAM" id="SSF111331">
    <property type="entry name" value="NAD kinase/diacylglycerol kinase-like"/>
    <property type="match status" value="1"/>
</dbReference>
<evidence type="ECO:0000313" key="2">
    <source>
        <dbReference type="Proteomes" id="UP000183769"/>
    </source>
</evidence>